<dbReference type="EMBL" id="CP029192">
    <property type="protein sequence ID" value="QES32492.1"/>
    <property type="molecule type" value="Genomic_DNA"/>
</dbReference>
<dbReference type="InterPro" id="IPR003593">
    <property type="entry name" value="AAA+_ATPase"/>
</dbReference>
<evidence type="ECO:0000256" key="2">
    <source>
        <dbReference type="ARBA" id="ARBA00022741"/>
    </source>
</evidence>
<dbReference type="AlphaFoldDB" id="A0A5P2BPU2"/>
<protein>
    <submittedName>
        <fullName evidence="6">ABC transporter ATP-binding protein</fullName>
    </submittedName>
</protein>
<keyword evidence="2" id="KW-0547">Nucleotide-binding</keyword>
<dbReference type="PANTHER" id="PTHR42794">
    <property type="entry name" value="HEMIN IMPORT ATP-BINDING PROTEIN HMUV"/>
    <property type="match status" value="1"/>
</dbReference>
<organism evidence="6 7">
    <name type="scientific">Streptomyces venezuelae</name>
    <dbReference type="NCBI Taxonomy" id="54571"/>
    <lineage>
        <taxon>Bacteria</taxon>
        <taxon>Bacillati</taxon>
        <taxon>Actinomycetota</taxon>
        <taxon>Actinomycetes</taxon>
        <taxon>Kitasatosporales</taxon>
        <taxon>Streptomycetaceae</taxon>
        <taxon>Streptomyces</taxon>
    </lineage>
</organism>
<dbReference type="FunFam" id="3.40.50.300:FF:000134">
    <property type="entry name" value="Iron-enterobactin ABC transporter ATP-binding protein"/>
    <property type="match status" value="1"/>
</dbReference>
<evidence type="ECO:0000256" key="4">
    <source>
        <dbReference type="SAM" id="MobiDB-lite"/>
    </source>
</evidence>
<sequence length="280" mass="29523">MVLSLRDLTVEAAGRALVDRLSLDVAAGSIVGLVGPNGSGKSTALRCVYRALKPTSGAVLLDGTDLTSLKLRDSARSVAALTQESHTELDFTVEEVVALGRAPHARGNHPLTAREQELCDEAMERLDVAHLADRSVLSLSGGERQRVLVARALAQEPRLLVLDEPTNHLDVRHQVELLSFLRGSGLTVLTALHDLNLAAQVCDRIAVLGAGCLVASGDPAEVLTPELVRKVFGVDAVVVPHPRTGLPQLLYDLAPPPADIAPRPDGPIPTPASSPEGPHS</sequence>
<accession>A0A5P2BPU2</accession>
<evidence type="ECO:0000256" key="3">
    <source>
        <dbReference type="ARBA" id="ARBA00022840"/>
    </source>
</evidence>
<evidence type="ECO:0000313" key="6">
    <source>
        <dbReference type="EMBL" id="QES32492.1"/>
    </source>
</evidence>
<name>A0A5P2BPU2_STRVZ</name>
<dbReference type="CDD" id="cd03214">
    <property type="entry name" value="ABC_Iron-Siderophores_B12_Hemin"/>
    <property type="match status" value="1"/>
</dbReference>
<dbReference type="OrthoDB" id="4318785at2"/>
<evidence type="ECO:0000256" key="1">
    <source>
        <dbReference type="ARBA" id="ARBA00022448"/>
    </source>
</evidence>
<dbReference type="InterPro" id="IPR027417">
    <property type="entry name" value="P-loop_NTPase"/>
</dbReference>
<feature type="domain" description="ABC transporter" evidence="5">
    <location>
        <begin position="3"/>
        <end position="235"/>
    </location>
</feature>
<evidence type="ECO:0000259" key="5">
    <source>
        <dbReference type="PROSITE" id="PS50893"/>
    </source>
</evidence>
<dbReference type="PROSITE" id="PS50893">
    <property type="entry name" value="ABC_TRANSPORTER_2"/>
    <property type="match status" value="1"/>
</dbReference>
<dbReference type="InterPro" id="IPR017871">
    <property type="entry name" value="ABC_transporter-like_CS"/>
</dbReference>
<dbReference type="Pfam" id="PF00005">
    <property type="entry name" value="ABC_tran"/>
    <property type="match status" value="1"/>
</dbReference>
<dbReference type="GO" id="GO:0005524">
    <property type="term" value="F:ATP binding"/>
    <property type="evidence" value="ECO:0007669"/>
    <property type="project" value="UniProtKB-KW"/>
</dbReference>
<dbReference type="Gene3D" id="3.40.50.300">
    <property type="entry name" value="P-loop containing nucleotide triphosphate hydrolases"/>
    <property type="match status" value="1"/>
</dbReference>
<reference evidence="6 7" key="1">
    <citation type="submission" date="2018-05" db="EMBL/GenBank/DDBJ databases">
        <title>Streptomyces venezuelae.</title>
        <authorList>
            <person name="Kim W."/>
            <person name="Lee N."/>
            <person name="Cho B.-K."/>
        </authorList>
    </citation>
    <scope>NUCLEOTIDE SEQUENCE [LARGE SCALE GENOMIC DNA]</scope>
    <source>
        <strain evidence="6 7">ATCC 14584</strain>
    </source>
</reference>
<dbReference type="GO" id="GO:0016887">
    <property type="term" value="F:ATP hydrolysis activity"/>
    <property type="evidence" value="ECO:0007669"/>
    <property type="project" value="InterPro"/>
</dbReference>
<dbReference type="Proteomes" id="UP000322927">
    <property type="component" value="Chromosome"/>
</dbReference>
<evidence type="ECO:0000313" key="7">
    <source>
        <dbReference type="Proteomes" id="UP000322927"/>
    </source>
</evidence>
<dbReference type="InterPro" id="IPR003439">
    <property type="entry name" value="ABC_transporter-like_ATP-bd"/>
</dbReference>
<feature type="region of interest" description="Disordered" evidence="4">
    <location>
        <begin position="256"/>
        <end position="280"/>
    </location>
</feature>
<feature type="compositionally biased region" description="Pro residues" evidence="4">
    <location>
        <begin position="256"/>
        <end position="272"/>
    </location>
</feature>
<keyword evidence="1" id="KW-0813">Transport</keyword>
<dbReference type="RefSeq" id="WP_150214174.1">
    <property type="nucleotide sequence ID" value="NZ_CP029192.1"/>
</dbReference>
<gene>
    <name evidence="6" type="ORF">DEJ48_02905</name>
</gene>
<dbReference type="PANTHER" id="PTHR42794:SF2">
    <property type="entry name" value="ABC TRANSPORTER ATP-BINDING PROTEIN"/>
    <property type="match status" value="1"/>
</dbReference>
<dbReference type="SUPFAM" id="SSF52540">
    <property type="entry name" value="P-loop containing nucleoside triphosphate hydrolases"/>
    <property type="match status" value="1"/>
</dbReference>
<dbReference type="PROSITE" id="PS00211">
    <property type="entry name" value="ABC_TRANSPORTER_1"/>
    <property type="match status" value="1"/>
</dbReference>
<dbReference type="SMART" id="SM00382">
    <property type="entry name" value="AAA"/>
    <property type="match status" value="1"/>
</dbReference>
<keyword evidence="3 6" id="KW-0067">ATP-binding</keyword>
<proteinExistence type="predicted"/>